<evidence type="ECO:0000313" key="2">
    <source>
        <dbReference type="Proteomes" id="UP001239111"/>
    </source>
</evidence>
<evidence type="ECO:0000313" key="1">
    <source>
        <dbReference type="EMBL" id="KAJ8674337.1"/>
    </source>
</evidence>
<name>A0ACC2NVU3_9HYME</name>
<organism evidence="1 2">
    <name type="scientific">Eretmocerus hayati</name>
    <dbReference type="NCBI Taxonomy" id="131215"/>
    <lineage>
        <taxon>Eukaryota</taxon>
        <taxon>Metazoa</taxon>
        <taxon>Ecdysozoa</taxon>
        <taxon>Arthropoda</taxon>
        <taxon>Hexapoda</taxon>
        <taxon>Insecta</taxon>
        <taxon>Pterygota</taxon>
        <taxon>Neoptera</taxon>
        <taxon>Endopterygota</taxon>
        <taxon>Hymenoptera</taxon>
        <taxon>Apocrita</taxon>
        <taxon>Proctotrupomorpha</taxon>
        <taxon>Chalcidoidea</taxon>
        <taxon>Aphelinidae</taxon>
        <taxon>Aphelininae</taxon>
        <taxon>Eretmocerus</taxon>
    </lineage>
</organism>
<comment type="caution">
    <text evidence="1">The sequence shown here is derived from an EMBL/GenBank/DDBJ whole genome shotgun (WGS) entry which is preliminary data.</text>
</comment>
<reference evidence="1" key="1">
    <citation type="submission" date="2023-04" db="EMBL/GenBank/DDBJ databases">
        <title>A chromosome-level genome assembly of the parasitoid wasp Eretmocerus hayati.</title>
        <authorList>
            <person name="Zhong Y."/>
            <person name="Liu S."/>
            <person name="Liu Y."/>
        </authorList>
    </citation>
    <scope>NUCLEOTIDE SEQUENCE</scope>
    <source>
        <strain evidence="1">ZJU_SS_LIU_2023</strain>
    </source>
</reference>
<accession>A0ACC2NVU3</accession>
<protein>
    <submittedName>
        <fullName evidence="1">Uncharacterized protein</fullName>
    </submittedName>
</protein>
<sequence length="489" mass="55179">MCEEPIFEPRPISVSCAKSGFNMSECGQFNSQPIDVEDLANFYNFSNQPSINSHLPRFFNNQSLAHHNIQADPRQRLNHFQSSRISDPYLMNVERAAFAYCTDSRWIACPATGYCPLYNRSQLPLTSLDSLPCAQEFYSCLEAEDDLLEDYLSNEKRKEKSRDAARCRRSRETDIFTELASALPVPECEAAHLDKASVMRLAIAYLKTRTLMDAVPKPVAKPEISPDMDELSMKALDGFVLVLDNNGDMAYLSPNVKDYLGIAQMDLMGQSVFDYSHPCDHDEIRESLSLKASEISEDHPCNLFLRLKCTLTSKGRKVNLKSASYKVIHCSGRLIAHNANPLINNNEDVSDSENQKEIEIREPGVSLVVVASPVPHPSNIEVPLGRYTFLSKHNLNMKFTYADDKLAEFLGWESGDLIGQPVFDFHHALDNQCLDKSFKSLFSKGQCETMAYRFLNKRGGYAWVVTQATLIHCSRLQKPQSVVCVNYLL</sequence>
<dbReference type="EMBL" id="CM056743">
    <property type="protein sequence ID" value="KAJ8674337.1"/>
    <property type="molecule type" value="Genomic_DNA"/>
</dbReference>
<dbReference type="Proteomes" id="UP001239111">
    <property type="component" value="Chromosome 3"/>
</dbReference>
<proteinExistence type="predicted"/>
<gene>
    <name evidence="1" type="ORF">QAD02_005599</name>
</gene>
<keyword evidence="2" id="KW-1185">Reference proteome</keyword>
<feature type="non-terminal residue" evidence="1">
    <location>
        <position position="489"/>
    </location>
</feature>